<evidence type="ECO:0000313" key="2">
    <source>
        <dbReference type="EMBL" id="RXN22284.1"/>
    </source>
</evidence>
<accession>A0A498MSD2</accession>
<feature type="region of interest" description="Disordered" evidence="1">
    <location>
        <begin position="35"/>
        <end position="70"/>
    </location>
</feature>
<evidence type="ECO:0000256" key="1">
    <source>
        <dbReference type="SAM" id="MobiDB-lite"/>
    </source>
</evidence>
<organism evidence="2 4">
    <name type="scientific">Labeo rohita</name>
    <name type="common">Indian major carp</name>
    <name type="synonym">Cyprinus rohita</name>
    <dbReference type="NCBI Taxonomy" id="84645"/>
    <lineage>
        <taxon>Eukaryota</taxon>
        <taxon>Metazoa</taxon>
        <taxon>Chordata</taxon>
        <taxon>Craniata</taxon>
        <taxon>Vertebrata</taxon>
        <taxon>Euteleostomi</taxon>
        <taxon>Actinopterygii</taxon>
        <taxon>Neopterygii</taxon>
        <taxon>Teleostei</taxon>
        <taxon>Ostariophysi</taxon>
        <taxon>Cypriniformes</taxon>
        <taxon>Cyprinidae</taxon>
        <taxon>Labeoninae</taxon>
        <taxon>Labeonini</taxon>
        <taxon>Labeo</taxon>
    </lineage>
</organism>
<dbReference type="EMBL" id="QBIY01012597">
    <property type="protein sequence ID" value="RXN22284.1"/>
    <property type="molecule type" value="Genomic_DNA"/>
</dbReference>
<reference evidence="2 4" key="1">
    <citation type="submission" date="2018-03" db="EMBL/GenBank/DDBJ databases">
        <title>Draft genome sequence of Rohu Carp (Labeo rohita).</title>
        <authorList>
            <person name="Das P."/>
            <person name="Kushwaha B."/>
            <person name="Joshi C.G."/>
            <person name="Kumar D."/>
            <person name="Nagpure N.S."/>
            <person name="Sahoo L."/>
            <person name="Das S.P."/>
            <person name="Bit A."/>
            <person name="Patnaik S."/>
            <person name="Meher P.K."/>
            <person name="Jayasankar P."/>
            <person name="Koringa P.G."/>
            <person name="Patel N.V."/>
            <person name="Hinsu A.T."/>
            <person name="Kumar R."/>
            <person name="Pandey M."/>
            <person name="Agarwal S."/>
            <person name="Srivastava S."/>
            <person name="Singh M."/>
            <person name="Iquebal M.A."/>
            <person name="Jaiswal S."/>
            <person name="Angadi U.B."/>
            <person name="Kumar N."/>
            <person name="Raza M."/>
            <person name="Shah T.M."/>
            <person name="Rai A."/>
            <person name="Jena J.K."/>
        </authorList>
    </citation>
    <scope>NUCLEOTIDE SEQUENCE [LARGE SCALE GENOMIC DNA]</scope>
    <source>
        <strain evidence="2">DASCIFA01</strain>
        <tissue evidence="2">Testis</tissue>
    </source>
</reference>
<proteinExistence type="predicted"/>
<sequence length="116" mass="12668">MRSPPGASETHRVILIKQSFLIALSPGTNHLTGLRGNGEGCWSQADADVDRQSGNHEPSPQTAGGEIYPSPSQWFHLDSSLPLNIGTYYQVKIHLHLPIGPDSFHNVRQDARGLCD</sequence>
<evidence type="ECO:0000313" key="3">
    <source>
        <dbReference type="EMBL" id="RXN26135.1"/>
    </source>
</evidence>
<dbReference type="Proteomes" id="UP000290572">
    <property type="component" value="Unassembled WGS sequence"/>
</dbReference>
<dbReference type="AlphaFoldDB" id="A0A498MSD2"/>
<protein>
    <submittedName>
        <fullName evidence="2">Uncharacterized protein</fullName>
    </submittedName>
</protein>
<name>A0A498MSD2_LABRO</name>
<dbReference type="EMBL" id="QBIY01012243">
    <property type="protein sequence ID" value="RXN26135.1"/>
    <property type="molecule type" value="Genomic_DNA"/>
</dbReference>
<gene>
    <name evidence="2" type="ORF">ROHU_006790</name>
    <name evidence="3" type="ORF">ROHU_021069</name>
</gene>
<comment type="caution">
    <text evidence="2">The sequence shown here is derived from an EMBL/GenBank/DDBJ whole genome shotgun (WGS) entry which is preliminary data.</text>
</comment>
<evidence type="ECO:0000313" key="4">
    <source>
        <dbReference type="Proteomes" id="UP000290572"/>
    </source>
</evidence>
<keyword evidence="4" id="KW-1185">Reference proteome</keyword>